<dbReference type="PROSITE" id="PS51419">
    <property type="entry name" value="RAB"/>
    <property type="match status" value="1"/>
</dbReference>
<dbReference type="VEuPathDB" id="FungiDB:SPPG_07160"/>
<dbReference type="SMART" id="SM00178">
    <property type="entry name" value="SAR"/>
    <property type="match status" value="1"/>
</dbReference>
<comment type="subcellular location">
    <subcellularLocation>
        <location evidence="1">Golgi apparatus</location>
    </subcellularLocation>
</comment>
<dbReference type="CDD" id="cd00878">
    <property type="entry name" value="Arf_Arl"/>
    <property type="match status" value="1"/>
</dbReference>
<gene>
    <name evidence="15" type="ORF">SPPG_07160</name>
</gene>
<dbReference type="GO" id="GO:0046872">
    <property type="term" value="F:metal ion binding"/>
    <property type="evidence" value="ECO:0007669"/>
    <property type="project" value="UniProtKB-KW"/>
</dbReference>
<dbReference type="PROSITE" id="PS51417">
    <property type="entry name" value="ARF"/>
    <property type="match status" value="1"/>
</dbReference>
<evidence type="ECO:0000256" key="10">
    <source>
        <dbReference type="ARBA" id="ARBA00023288"/>
    </source>
</evidence>
<comment type="similarity">
    <text evidence="2">Belongs to the small GTPase superfamily. Arf family.</text>
</comment>
<feature type="binding site" evidence="13">
    <location>
        <begin position="138"/>
        <end position="141"/>
    </location>
    <ligand>
        <name>GTP</name>
        <dbReference type="ChEBI" id="CHEBI:37565"/>
    </ligand>
</feature>
<dbReference type="Proteomes" id="UP000053201">
    <property type="component" value="Unassembled WGS sequence"/>
</dbReference>
<evidence type="ECO:0000256" key="4">
    <source>
        <dbReference type="ARBA" id="ARBA00022707"/>
    </source>
</evidence>
<dbReference type="InParanoid" id="A0A0L0HAH8"/>
<dbReference type="eggNOG" id="KOG0070">
    <property type="taxonomic scope" value="Eukaryota"/>
</dbReference>
<dbReference type="Gene3D" id="3.40.50.300">
    <property type="entry name" value="P-loop containing nucleotide triphosphate hydrolases"/>
    <property type="match status" value="1"/>
</dbReference>
<dbReference type="InterPro" id="IPR005225">
    <property type="entry name" value="Small_GTP-bd"/>
</dbReference>
<dbReference type="GO" id="GO:0005794">
    <property type="term" value="C:Golgi apparatus"/>
    <property type="evidence" value="ECO:0007669"/>
    <property type="project" value="UniProtKB-SubCell"/>
</dbReference>
<evidence type="ECO:0000256" key="6">
    <source>
        <dbReference type="ARBA" id="ARBA00022892"/>
    </source>
</evidence>
<evidence type="ECO:0000256" key="8">
    <source>
        <dbReference type="ARBA" id="ARBA00023034"/>
    </source>
</evidence>
<dbReference type="NCBIfam" id="TIGR00231">
    <property type="entry name" value="small_GTP"/>
    <property type="match status" value="1"/>
</dbReference>
<dbReference type="AlphaFoldDB" id="A0A0L0HAH8"/>
<dbReference type="EMBL" id="KQ257463">
    <property type="protein sequence ID" value="KNC97698.1"/>
    <property type="molecule type" value="Genomic_DNA"/>
</dbReference>
<keyword evidence="9 13" id="KW-0342">GTP-binding</keyword>
<keyword evidence="4" id="KW-0519">Myristate</keyword>
<keyword evidence="6" id="KW-0931">ER-Golgi transport</keyword>
<dbReference type="FunFam" id="3.40.50.300:FF:003500">
    <property type="entry name" value="ADP-ribosylation factor 1"/>
    <property type="match status" value="1"/>
</dbReference>
<dbReference type="Pfam" id="PF00025">
    <property type="entry name" value="Arf"/>
    <property type="match status" value="1"/>
</dbReference>
<dbReference type="GO" id="GO:0005525">
    <property type="term" value="F:GTP binding"/>
    <property type="evidence" value="ECO:0007669"/>
    <property type="project" value="UniProtKB-KW"/>
</dbReference>
<dbReference type="RefSeq" id="XP_016605738.1">
    <property type="nucleotide sequence ID" value="XM_016755334.1"/>
</dbReference>
<evidence type="ECO:0000256" key="5">
    <source>
        <dbReference type="ARBA" id="ARBA00022741"/>
    </source>
</evidence>
<dbReference type="GeneID" id="27690399"/>
<dbReference type="SUPFAM" id="SSF52540">
    <property type="entry name" value="P-loop containing nucleoside triphosphate hydrolases"/>
    <property type="match status" value="1"/>
</dbReference>
<evidence type="ECO:0000256" key="13">
    <source>
        <dbReference type="PIRSR" id="PIRSR606689-1"/>
    </source>
</evidence>
<keyword evidence="14" id="KW-0460">Magnesium</keyword>
<dbReference type="InterPro" id="IPR027417">
    <property type="entry name" value="P-loop_NTPase"/>
</dbReference>
<feature type="binding site" evidence="14">
    <location>
        <position position="31"/>
    </location>
    <ligand>
        <name>Mg(2+)</name>
        <dbReference type="ChEBI" id="CHEBI:18420"/>
    </ligand>
</feature>
<dbReference type="STRING" id="645134.A0A0L0HAH8"/>
<evidence type="ECO:0000256" key="9">
    <source>
        <dbReference type="ARBA" id="ARBA00023134"/>
    </source>
</evidence>
<dbReference type="OrthoDB" id="427186at2759"/>
<reference evidence="15 16" key="1">
    <citation type="submission" date="2009-08" db="EMBL/GenBank/DDBJ databases">
        <title>The Genome Sequence of Spizellomyces punctatus strain DAOM BR117.</title>
        <authorList>
            <consortium name="The Broad Institute Genome Sequencing Platform"/>
            <person name="Russ C."/>
            <person name="Cuomo C."/>
            <person name="Shea T."/>
            <person name="Young S.K."/>
            <person name="Zeng Q."/>
            <person name="Koehrsen M."/>
            <person name="Haas B."/>
            <person name="Borodovsky M."/>
            <person name="Guigo R."/>
            <person name="Alvarado L."/>
            <person name="Berlin A."/>
            <person name="Bochicchio J."/>
            <person name="Borenstein D."/>
            <person name="Chapman S."/>
            <person name="Chen Z."/>
            <person name="Engels R."/>
            <person name="Freedman E."/>
            <person name="Gellesch M."/>
            <person name="Goldberg J."/>
            <person name="Griggs A."/>
            <person name="Gujja S."/>
            <person name="Heiman D."/>
            <person name="Hepburn T."/>
            <person name="Howarth C."/>
            <person name="Jen D."/>
            <person name="Larson L."/>
            <person name="Lewis B."/>
            <person name="Mehta T."/>
            <person name="Park D."/>
            <person name="Pearson M."/>
            <person name="Roberts A."/>
            <person name="Saif S."/>
            <person name="Shenoy N."/>
            <person name="Sisk P."/>
            <person name="Stolte C."/>
            <person name="Sykes S."/>
            <person name="Thomson T."/>
            <person name="Walk T."/>
            <person name="White J."/>
            <person name="Yandava C."/>
            <person name="Burger G."/>
            <person name="Gray M.W."/>
            <person name="Holland P.W.H."/>
            <person name="King N."/>
            <person name="Lang F.B.F."/>
            <person name="Roger A.J."/>
            <person name="Ruiz-Trillo I."/>
            <person name="Lander E."/>
            <person name="Nusbaum C."/>
        </authorList>
    </citation>
    <scope>NUCLEOTIDE SEQUENCE [LARGE SCALE GENOMIC DNA]</scope>
    <source>
        <strain evidence="15 16">DAOM BR117</strain>
    </source>
</reference>
<evidence type="ECO:0000256" key="1">
    <source>
        <dbReference type="ARBA" id="ARBA00004555"/>
    </source>
</evidence>
<evidence type="ECO:0000256" key="2">
    <source>
        <dbReference type="ARBA" id="ARBA00010290"/>
    </source>
</evidence>
<dbReference type="GO" id="GO:0015031">
    <property type="term" value="P:protein transport"/>
    <property type="evidence" value="ECO:0007669"/>
    <property type="project" value="UniProtKB-KW"/>
</dbReference>
<keyword evidence="10" id="KW-0449">Lipoprotein</keyword>
<dbReference type="SMART" id="SM00177">
    <property type="entry name" value="ARF"/>
    <property type="match status" value="1"/>
</dbReference>
<evidence type="ECO:0000256" key="11">
    <source>
        <dbReference type="ARBA" id="ARBA00053326"/>
    </source>
</evidence>
<dbReference type="GO" id="GO:0003924">
    <property type="term" value="F:GTPase activity"/>
    <property type="evidence" value="ECO:0007669"/>
    <property type="project" value="InterPro"/>
</dbReference>
<proteinExistence type="inferred from homology"/>
<feature type="binding site" evidence="13">
    <location>
        <position position="76"/>
    </location>
    <ligand>
        <name>GTP</name>
        <dbReference type="ChEBI" id="CHEBI:37565"/>
    </ligand>
</feature>
<keyword evidence="8" id="KW-0333">Golgi apparatus</keyword>
<keyword evidence="16" id="KW-1185">Reference proteome</keyword>
<accession>A0A0L0HAH8</accession>
<dbReference type="PRINTS" id="PR00449">
    <property type="entry name" value="RASTRNSFRMNG"/>
</dbReference>
<keyword evidence="5 13" id="KW-0547">Nucleotide-binding</keyword>
<sequence length="368" mass="42030">METLRTLFGKWLPARADRTLLILGLDACGKTTILYRLVLDPTEIITTIPTIGFNVEKTSIKTRAGTVSVSLWDVGGCDKIRPLWRHYFSGLSGLMYIVDSNDRERFPEAVEEFRAMLTEIAALSDVGDQRIPVIVIANKQDLPNAMGTLEIREKFAPTVGNRAFAVYPSRALEPHLSQTGLPEAFEWLTEQIVTPQAPSVSQPPNPSSTTSLSTKLEEWLLRQDDPDDVFLSQLDACTLDTWDHYTHLRIAYLYLTREGRQKGKNLIFDKIEHFIKHSPRTNGKTFHLTLTYFWIQLVNYGIRSMKPPPEEFKQFLVMNPHLADGNLPLEYYSKETLFMDPKARTEMVLPDKKPLPSVIPRETAKRRR</sequence>
<feature type="binding site" evidence="14">
    <location>
        <position position="50"/>
    </location>
    <ligand>
        <name>Mg(2+)</name>
        <dbReference type="ChEBI" id="CHEBI:18420"/>
    </ligand>
</feature>
<keyword evidence="14" id="KW-0479">Metal-binding</keyword>
<feature type="binding site" evidence="13">
    <location>
        <begin position="24"/>
        <end position="31"/>
    </location>
    <ligand>
        <name>GTP</name>
        <dbReference type="ChEBI" id="CHEBI:37565"/>
    </ligand>
</feature>
<keyword evidence="3" id="KW-0813">Transport</keyword>
<evidence type="ECO:0000256" key="7">
    <source>
        <dbReference type="ARBA" id="ARBA00022927"/>
    </source>
</evidence>
<dbReference type="InterPro" id="IPR006689">
    <property type="entry name" value="Small_GTPase_ARF/SAR"/>
</dbReference>
<evidence type="ECO:0000256" key="14">
    <source>
        <dbReference type="PIRSR" id="PIRSR606689-2"/>
    </source>
</evidence>
<keyword evidence="7" id="KW-0653">Protein transport</keyword>
<evidence type="ECO:0000256" key="3">
    <source>
        <dbReference type="ARBA" id="ARBA00022448"/>
    </source>
</evidence>
<organism evidence="15 16">
    <name type="scientific">Spizellomyces punctatus (strain DAOM BR117)</name>
    <dbReference type="NCBI Taxonomy" id="645134"/>
    <lineage>
        <taxon>Eukaryota</taxon>
        <taxon>Fungi</taxon>
        <taxon>Fungi incertae sedis</taxon>
        <taxon>Chytridiomycota</taxon>
        <taxon>Chytridiomycota incertae sedis</taxon>
        <taxon>Chytridiomycetes</taxon>
        <taxon>Spizellomycetales</taxon>
        <taxon>Spizellomycetaceae</taxon>
        <taxon>Spizellomyces</taxon>
    </lineage>
</organism>
<evidence type="ECO:0000313" key="15">
    <source>
        <dbReference type="EMBL" id="KNC97698.1"/>
    </source>
</evidence>
<evidence type="ECO:0000313" key="16">
    <source>
        <dbReference type="Proteomes" id="UP000053201"/>
    </source>
</evidence>
<comment type="function">
    <text evidence="11">GTP-binding protein involved in protein trafficking; may modulate vesicle budding and uncoating within the Golgi apparatus.</text>
</comment>
<dbReference type="InterPro" id="IPR024156">
    <property type="entry name" value="Small_GTPase_ARF"/>
</dbReference>
<evidence type="ECO:0000256" key="12">
    <source>
        <dbReference type="ARBA" id="ARBA00070396"/>
    </source>
</evidence>
<dbReference type="PANTHER" id="PTHR11711">
    <property type="entry name" value="ADP RIBOSYLATION FACTOR-RELATED"/>
    <property type="match status" value="1"/>
</dbReference>
<protein>
    <recommendedName>
        <fullName evidence="12">ADP-ribosylation factor</fullName>
    </recommendedName>
</protein>
<name>A0A0L0HAH8_SPIPD</name>
<dbReference type="GO" id="GO:0016192">
    <property type="term" value="P:vesicle-mediated transport"/>
    <property type="evidence" value="ECO:0007669"/>
    <property type="project" value="UniProtKB-KW"/>
</dbReference>
<dbReference type="OMA" id="HVTMTYF"/>